<evidence type="ECO:0000313" key="2">
    <source>
        <dbReference type="EMBL" id="MXO66518.1"/>
    </source>
</evidence>
<evidence type="ECO:0000313" key="3">
    <source>
        <dbReference type="Proteomes" id="UP000438476"/>
    </source>
</evidence>
<gene>
    <name evidence="2" type="ORF">GRI91_12180</name>
</gene>
<feature type="chain" id="PRO_5026094141" evidence="1">
    <location>
        <begin position="21"/>
        <end position="298"/>
    </location>
</feature>
<sequence>MKSAALLALAAAMGVLHAPAAATRGDSVMTAKEREIAGERPVALWLPQDGLATSVDIGRLAVDSPGGGLIGWLIITEMDDKREIMSAHATRDAEKVAQPLFSALEDFDIERLALETTQHALAATTWFHAGPIERMPDVVESPAEDFVAAQTAPQSTFVSYRYQLSPDFTQIQIMADVSVFDTGTRKEVFAQRFLSSVQLEKRSYEESANIAQWAAEDGLLAKAALTAGFTRLEGIIPFALDLDRDTFKNLTSKKHSKIFAGGFFGPEVLQDGAGSVLWSDGYIAVQSSENLLTDRQAS</sequence>
<dbReference type="OrthoDB" id="7421557at2"/>
<organism evidence="2 3">
    <name type="scientific">Altericroceibacterium endophyticum</name>
    <dbReference type="NCBI Taxonomy" id="1808508"/>
    <lineage>
        <taxon>Bacteria</taxon>
        <taxon>Pseudomonadati</taxon>
        <taxon>Pseudomonadota</taxon>
        <taxon>Alphaproteobacteria</taxon>
        <taxon>Sphingomonadales</taxon>
        <taxon>Erythrobacteraceae</taxon>
        <taxon>Altericroceibacterium</taxon>
    </lineage>
</organism>
<keyword evidence="1" id="KW-0732">Signal</keyword>
<feature type="signal peptide" evidence="1">
    <location>
        <begin position="1"/>
        <end position="20"/>
    </location>
</feature>
<dbReference type="RefSeq" id="WP_160736958.1">
    <property type="nucleotide sequence ID" value="NZ_WTYT01000005.1"/>
</dbReference>
<dbReference type="AlphaFoldDB" id="A0A6I4T778"/>
<keyword evidence="3" id="KW-1185">Reference proteome</keyword>
<proteinExistence type="predicted"/>
<dbReference type="EMBL" id="WTYT01000005">
    <property type="protein sequence ID" value="MXO66518.1"/>
    <property type="molecule type" value="Genomic_DNA"/>
</dbReference>
<accession>A0A6I4T778</accession>
<name>A0A6I4T778_9SPHN</name>
<reference evidence="2 3" key="1">
    <citation type="submission" date="2019-12" db="EMBL/GenBank/DDBJ databases">
        <title>Genomic-based taxomic classification of the family Erythrobacteraceae.</title>
        <authorList>
            <person name="Xu L."/>
        </authorList>
    </citation>
    <scope>NUCLEOTIDE SEQUENCE [LARGE SCALE GENOMIC DNA]</scope>
    <source>
        <strain evidence="2 3">LMG 29518</strain>
    </source>
</reference>
<evidence type="ECO:0000256" key="1">
    <source>
        <dbReference type="SAM" id="SignalP"/>
    </source>
</evidence>
<protein>
    <submittedName>
        <fullName evidence="2">Uncharacterized protein</fullName>
    </submittedName>
</protein>
<comment type="caution">
    <text evidence="2">The sequence shown here is derived from an EMBL/GenBank/DDBJ whole genome shotgun (WGS) entry which is preliminary data.</text>
</comment>
<dbReference type="Proteomes" id="UP000438476">
    <property type="component" value="Unassembled WGS sequence"/>
</dbReference>